<keyword evidence="1" id="KW-1133">Transmembrane helix</keyword>
<sequence length="125" mass="14122">MNQLNVPDWLKSVLGILTVTSFLPQSHAIWQRGGSSGISVYYLLLSDLCHRTICSQGVVFALVGVSWPVRLNFADPERSFIWWYIIFGCPAVDNFLFAGVQATRLCLVVHQRSRRTVVPEPESDR</sequence>
<dbReference type="Proteomes" id="UP001610563">
    <property type="component" value="Unassembled WGS sequence"/>
</dbReference>
<gene>
    <name evidence="2" type="ORF">BJX66DRAFT_336128</name>
</gene>
<evidence type="ECO:0000313" key="2">
    <source>
        <dbReference type="EMBL" id="KAL2796377.1"/>
    </source>
</evidence>
<evidence type="ECO:0000313" key="3">
    <source>
        <dbReference type="Proteomes" id="UP001610563"/>
    </source>
</evidence>
<protein>
    <submittedName>
        <fullName evidence="2">Uncharacterized protein</fullName>
    </submittedName>
</protein>
<feature type="transmembrane region" description="Helical" evidence="1">
    <location>
        <begin position="81"/>
        <end position="107"/>
    </location>
</feature>
<dbReference type="EMBL" id="JBFTWV010000027">
    <property type="protein sequence ID" value="KAL2796377.1"/>
    <property type="molecule type" value="Genomic_DNA"/>
</dbReference>
<comment type="caution">
    <text evidence="2">The sequence shown here is derived from an EMBL/GenBank/DDBJ whole genome shotgun (WGS) entry which is preliminary data.</text>
</comment>
<accession>A0ABR4GBG2</accession>
<reference evidence="2 3" key="1">
    <citation type="submission" date="2024-07" db="EMBL/GenBank/DDBJ databases">
        <title>Section-level genome sequencing and comparative genomics of Aspergillus sections Usti and Cavernicolus.</title>
        <authorList>
            <consortium name="Lawrence Berkeley National Laboratory"/>
            <person name="Nybo J.L."/>
            <person name="Vesth T.C."/>
            <person name="Theobald S."/>
            <person name="Frisvad J.C."/>
            <person name="Larsen T.O."/>
            <person name="Kjaerboelling I."/>
            <person name="Rothschild-Mancinelli K."/>
            <person name="Lyhne E.K."/>
            <person name="Kogle M.E."/>
            <person name="Barry K."/>
            <person name="Clum A."/>
            <person name="Na H."/>
            <person name="Ledsgaard L."/>
            <person name="Lin J."/>
            <person name="Lipzen A."/>
            <person name="Kuo A."/>
            <person name="Riley R."/>
            <person name="Mondo S."/>
            <person name="Labutti K."/>
            <person name="Haridas S."/>
            <person name="Pangalinan J."/>
            <person name="Salamov A.A."/>
            <person name="Simmons B.A."/>
            <person name="Magnuson J.K."/>
            <person name="Chen J."/>
            <person name="Drula E."/>
            <person name="Henrissat B."/>
            <person name="Wiebenga A."/>
            <person name="Lubbers R.J."/>
            <person name="Gomes A.C."/>
            <person name="Makela M.R."/>
            <person name="Stajich J."/>
            <person name="Grigoriev I.V."/>
            <person name="Mortensen U.H."/>
            <person name="De Vries R.P."/>
            <person name="Baker S.E."/>
            <person name="Andersen M.R."/>
        </authorList>
    </citation>
    <scope>NUCLEOTIDE SEQUENCE [LARGE SCALE GENOMIC DNA]</scope>
    <source>
        <strain evidence="2 3">CBS 209.92</strain>
    </source>
</reference>
<proteinExistence type="predicted"/>
<keyword evidence="3" id="KW-1185">Reference proteome</keyword>
<keyword evidence="1" id="KW-0812">Transmembrane</keyword>
<organism evidence="2 3">
    <name type="scientific">Aspergillus keveii</name>
    <dbReference type="NCBI Taxonomy" id="714993"/>
    <lineage>
        <taxon>Eukaryota</taxon>
        <taxon>Fungi</taxon>
        <taxon>Dikarya</taxon>
        <taxon>Ascomycota</taxon>
        <taxon>Pezizomycotina</taxon>
        <taxon>Eurotiomycetes</taxon>
        <taxon>Eurotiomycetidae</taxon>
        <taxon>Eurotiales</taxon>
        <taxon>Aspergillaceae</taxon>
        <taxon>Aspergillus</taxon>
        <taxon>Aspergillus subgen. Nidulantes</taxon>
    </lineage>
</organism>
<name>A0ABR4GBG2_9EURO</name>
<keyword evidence="1" id="KW-0472">Membrane</keyword>
<evidence type="ECO:0000256" key="1">
    <source>
        <dbReference type="SAM" id="Phobius"/>
    </source>
</evidence>